<name>A0ABV1HKW6_9FIRM</name>
<gene>
    <name evidence="1" type="ORF">WMO41_07300</name>
</gene>
<reference evidence="1 2" key="1">
    <citation type="submission" date="2024-03" db="EMBL/GenBank/DDBJ databases">
        <title>Human intestinal bacterial collection.</title>
        <authorList>
            <person name="Pauvert C."/>
            <person name="Hitch T.C.A."/>
            <person name="Clavel T."/>
        </authorList>
    </citation>
    <scope>NUCLEOTIDE SEQUENCE [LARGE SCALE GENOMIC DNA]</scope>
    <source>
        <strain evidence="1 2">CLA-AP-H27</strain>
    </source>
</reference>
<keyword evidence="2" id="KW-1185">Reference proteome</keyword>
<evidence type="ECO:0000313" key="1">
    <source>
        <dbReference type="EMBL" id="MEQ2562969.1"/>
    </source>
</evidence>
<dbReference type="Proteomes" id="UP001437460">
    <property type="component" value="Unassembled WGS sequence"/>
</dbReference>
<evidence type="ECO:0000313" key="2">
    <source>
        <dbReference type="Proteomes" id="UP001437460"/>
    </source>
</evidence>
<dbReference type="RefSeq" id="WP_349229186.1">
    <property type="nucleotide sequence ID" value="NZ_JBBMFJ010000012.1"/>
</dbReference>
<sequence>MAYIVGADRNQSRMITASLDDLIDKDNSVRAIDAYVNSLNLTTVKSSAEQTEVSRGHSSREVKD</sequence>
<protein>
    <submittedName>
        <fullName evidence="1">Uncharacterized protein</fullName>
    </submittedName>
</protein>
<dbReference type="EMBL" id="JBBMFJ010000012">
    <property type="protein sequence ID" value="MEQ2562969.1"/>
    <property type="molecule type" value="Genomic_DNA"/>
</dbReference>
<accession>A0ABV1HKW6</accession>
<comment type="caution">
    <text evidence="1">The sequence shown here is derived from an EMBL/GenBank/DDBJ whole genome shotgun (WGS) entry which is preliminary data.</text>
</comment>
<organism evidence="1 2">
    <name type="scientific">Ventrimonas faecis</name>
    <dbReference type="NCBI Taxonomy" id="3133170"/>
    <lineage>
        <taxon>Bacteria</taxon>
        <taxon>Bacillati</taxon>
        <taxon>Bacillota</taxon>
        <taxon>Clostridia</taxon>
        <taxon>Lachnospirales</taxon>
        <taxon>Lachnospiraceae</taxon>
        <taxon>Ventrimonas</taxon>
    </lineage>
</organism>
<proteinExistence type="predicted"/>